<comment type="caution">
    <text evidence="7">The sequence shown here is derived from an EMBL/GenBank/DDBJ whole genome shotgun (WGS) entry which is preliminary data.</text>
</comment>
<dbReference type="EMBL" id="JAUTXT010000039">
    <property type="protein sequence ID" value="KAK3671803.1"/>
    <property type="molecule type" value="Genomic_DNA"/>
</dbReference>
<feature type="compositionally biased region" description="Polar residues" evidence="5">
    <location>
        <begin position="386"/>
        <end position="398"/>
    </location>
</feature>
<evidence type="ECO:0000256" key="1">
    <source>
        <dbReference type="ARBA" id="ARBA00004141"/>
    </source>
</evidence>
<feature type="transmembrane region" description="Helical" evidence="6">
    <location>
        <begin position="255"/>
        <end position="279"/>
    </location>
</feature>
<evidence type="ECO:0000256" key="5">
    <source>
        <dbReference type="SAM" id="MobiDB-lite"/>
    </source>
</evidence>
<keyword evidence="4 6" id="KW-0472">Membrane</keyword>
<feature type="transmembrane region" description="Helical" evidence="6">
    <location>
        <begin position="62"/>
        <end position="83"/>
    </location>
</feature>
<dbReference type="AlphaFoldDB" id="A0AAE0WFS6"/>
<feature type="transmembrane region" description="Helical" evidence="6">
    <location>
        <begin position="141"/>
        <end position="161"/>
    </location>
</feature>
<keyword evidence="8" id="KW-1185">Reference proteome</keyword>
<keyword evidence="2 6" id="KW-0812">Transmembrane</keyword>
<keyword evidence="3 6" id="KW-1133">Transmembrane helix</keyword>
<feature type="transmembrane region" description="Helical" evidence="6">
    <location>
        <begin position="181"/>
        <end position="199"/>
    </location>
</feature>
<feature type="transmembrane region" description="Helical" evidence="6">
    <location>
        <begin position="95"/>
        <end position="113"/>
    </location>
</feature>
<name>A0AAE0WFS6_9PEZI</name>
<dbReference type="PANTHER" id="PTHR23423">
    <property type="entry name" value="ORGANIC SOLUTE TRANSPORTER-RELATED"/>
    <property type="match status" value="1"/>
</dbReference>
<feature type="region of interest" description="Disordered" evidence="5">
    <location>
        <begin position="373"/>
        <end position="466"/>
    </location>
</feature>
<evidence type="ECO:0000256" key="3">
    <source>
        <dbReference type="ARBA" id="ARBA00022989"/>
    </source>
</evidence>
<accession>A0AAE0WFS6</accession>
<dbReference type="Pfam" id="PF03619">
    <property type="entry name" value="Solute_trans_a"/>
    <property type="match status" value="1"/>
</dbReference>
<dbReference type="Proteomes" id="UP001274830">
    <property type="component" value="Unassembled WGS sequence"/>
</dbReference>
<evidence type="ECO:0000313" key="8">
    <source>
        <dbReference type="Proteomes" id="UP001274830"/>
    </source>
</evidence>
<evidence type="ECO:0000313" key="7">
    <source>
        <dbReference type="EMBL" id="KAK3671803.1"/>
    </source>
</evidence>
<feature type="transmembrane region" description="Helical" evidence="6">
    <location>
        <begin position="27"/>
        <end position="50"/>
    </location>
</feature>
<sequence>MVHVNSTCPVPAGSLEYGVRGTAWKPLLWAAAGCTVATMAIAISLITLHLRRYRAPKEQRQIIRIVFSVVVYAVFAFFEVYSYEAAQYIDPLGDLYEAFGLCALYLLFVQYAAPSGTFNDELFEAVRAAEEKTSTFDWPRISWIFVFQYPICEIACVAIILSTEATDHYCVNSLYPWFAHLWVEILQSIGIGACVLSIFKFRNAMKQRMKVRRALSKLGCFKIIVFIRFMQAWVFSLLLQYNVVKTSSSFSYNDILWGIPGLATCAEMVLFSLGFWYAFSSTEYGSSAKPRDTPLPFGRAILDVLNPLDLIIGIAKIFPLSRDLHRSGGWKAYREAQKQAGISGAVRKGVKKYRIRKSSGPGRYKELNESVEELQKPAGSHHQRSVSEATDASETSYLAPSGLSGEQMYQPPSGSPPSDASGHLMAGQYDGRSRSPSQGQWNGQRYNRSTSPNGRFAEAIQGQNMV</sequence>
<evidence type="ECO:0000256" key="2">
    <source>
        <dbReference type="ARBA" id="ARBA00022692"/>
    </source>
</evidence>
<comment type="subcellular location">
    <subcellularLocation>
        <location evidence="1">Membrane</location>
        <topology evidence="1">Multi-pass membrane protein</topology>
    </subcellularLocation>
</comment>
<reference evidence="7" key="1">
    <citation type="submission" date="2023-07" db="EMBL/GenBank/DDBJ databases">
        <title>Black Yeasts Isolated from many extreme environments.</title>
        <authorList>
            <person name="Coleine C."/>
            <person name="Stajich J.E."/>
            <person name="Selbmann L."/>
        </authorList>
    </citation>
    <scope>NUCLEOTIDE SEQUENCE</scope>
    <source>
        <strain evidence="7">CCFEE 5485</strain>
    </source>
</reference>
<gene>
    <name evidence="7" type="ORF">LTR78_008348</name>
</gene>
<proteinExistence type="predicted"/>
<evidence type="ECO:0008006" key="9">
    <source>
        <dbReference type="Google" id="ProtNLM"/>
    </source>
</evidence>
<dbReference type="GO" id="GO:0016020">
    <property type="term" value="C:membrane"/>
    <property type="evidence" value="ECO:0007669"/>
    <property type="project" value="UniProtKB-SubCell"/>
</dbReference>
<evidence type="ECO:0000256" key="6">
    <source>
        <dbReference type="SAM" id="Phobius"/>
    </source>
</evidence>
<feature type="compositionally biased region" description="Polar residues" evidence="5">
    <location>
        <begin position="434"/>
        <end position="453"/>
    </location>
</feature>
<protein>
    <recommendedName>
        <fullName evidence="9">DUF300-domain-containing protein</fullName>
    </recommendedName>
</protein>
<evidence type="ECO:0000256" key="4">
    <source>
        <dbReference type="ARBA" id="ARBA00023136"/>
    </source>
</evidence>
<feature type="transmembrane region" description="Helical" evidence="6">
    <location>
        <begin position="220"/>
        <end position="243"/>
    </location>
</feature>
<dbReference type="InterPro" id="IPR005178">
    <property type="entry name" value="Ostalpha/TMEM184C"/>
</dbReference>
<organism evidence="7 8">
    <name type="scientific">Recurvomyces mirabilis</name>
    <dbReference type="NCBI Taxonomy" id="574656"/>
    <lineage>
        <taxon>Eukaryota</taxon>
        <taxon>Fungi</taxon>
        <taxon>Dikarya</taxon>
        <taxon>Ascomycota</taxon>
        <taxon>Pezizomycotina</taxon>
        <taxon>Dothideomycetes</taxon>
        <taxon>Dothideomycetidae</taxon>
        <taxon>Mycosphaerellales</taxon>
        <taxon>Teratosphaeriaceae</taxon>
        <taxon>Recurvomyces</taxon>
    </lineage>
</organism>
<dbReference type="SMART" id="SM01417">
    <property type="entry name" value="Solute_trans_a"/>
    <property type="match status" value="1"/>
</dbReference>